<evidence type="ECO:0000313" key="3">
    <source>
        <dbReference type="Proteomes" id="UP000321192"/>
    </source>
</evidence>
<evidence type="ECO:0000313" key="2">
    <source>
        <dbReference type="EMBL" id="TXH88420.1"/>
    </source>
</evidence>
<proteinExistence type="predicted"/>
<gene>
    <name evidence="2" type="ORF">E6Q80_05170</name>
</gene>
<dbReference type="EMBL" id="SSFD01000071">
    <property type="protein sequence ID" value="TXH88420.1"/>
    <property type="molecule type" value="Genomic_DNA"/>
</dbReference>
<organism evidence="2 3">
    <name type="scientific">Thauera aminoaromatica</name>
    <dbReference type="NCBI Taxonomy" id="164330"/>
    <lineage>
        <taxon>Bacteria</taxon>
        <taxon>Pseudomonadati</taxon>
        <taxon>Pseudomonadota</taxon>
        <taxon>Betaproteobacteria</taxon>
        <taxon>Rhodocyclales</taxon>
        <taxon>Zoogloeaceae</taxon>
        <taxon>Thauera</taxon>
    </lineage>
</organism>
<protein>
    <submittedName>
        <fullName evidence="2">Uncharacterized protein</fullName>
    </submittedName>
</protein>
<sequence length="151" mass="14837">MSRASSTTSGSLAGSVPCAAAPGGAGRRGEPALVAAGPVGGGDGPGSGPGRISSPDMRSWWVWASVMRSAPLPAASAAREASASEMAPCQPVAAPIARRRLRAAAASRRHHRVGRHARSGGCSSSAGSARASSPSSSASAVAVGWARRAAR</sequence>
<feature type="compositionally biased region" description="Low complexity" evidence="1">
    <location>
        <begin position="119"/>
        <end position="151"/>
    </location>
</feature>
<evidence type="ECO:0000256" key="1">
    <source>
        <dbReference type="SAM" id="MobiDB-lite"/>
    </source>
</evidence>
<feature type="compositionally biased region" description="Basic residues" evidence="1">
    <location>
        <begin position="101"/>
        <end position="118"/>
    </location>
</feature>
<dbReference type="Proteomes" id="UP000321192">
    <property type="component" value="Unassembled WGS sequence"/>
</dbReference>
<feature type="compositionally biased region" description="Low complexity" evidence="1">
    <location>
        <begin position="1"/>
        <end position="22"/>
    </location>
</feature>
<accession>A0A5C7SXY4</accession>
<feature type="compositionally biased region" description="Gly residues" evidence="1">
    <location>
        <begin position="38"/>
        <end position="49"/>
    </location>
</feature>
<feature type="region of interest" description="Disordered" evidence="1">
    <location>
        <begin position="1"/>
        <end position="53"/>
    </location>
</feature>
<name>A0A5C7SXY4_THASP</name>
<comment type="caution">
    <text evidence="2">The sequence shown here is derived from an EMBL/GenBank/DDBJ whole genome shotgun (WGS) entry which is preliminary data.</text>
</comment>
<reference evidence="2 3" key="1">
    <citation type="submission" date="2018-09" db="EMBL/GenBank/DDBJ databases">
        <title>Metagenome Assembled Genomes from an Advanced Water Purification Facility.</title>
        <authorList>
            <person name="Stamps B.W."/>
            <person name="Spear J.R."/>
        </authorList>
    </citation>
    <scope>NUCLEOTIDE SEQUENCE [LARGE SCALE GENOMIC DNA]</scope>
    <source>
        <strain evidence="2">Bin_27_1</strain>
    </source>
</reference>
<feature type="region of interest" description="Disordered" evidence="1">
    <location>
        <begin position="101"/>
        <end position="151"/>
    </location>
</feature>
<dbReference type="AlphaFoldDB" id="A0A5C7SXY4"/>